<evidence type="ECO:0000313" key="1">
    <source>
        <dbReference type="EMBL" id="PZW37579.1"/>
    </source>
</evidence>
<protein>
    <recommendedName>
        <fullName evidence="3">Lipoprotein</fullName>
    </recommendedName>
</protein>
<dbReference type="RefSeq" id="WP_111542136.1">
    <property type="nucleotide sequence ID" value="NZ_QKYV01000019.1"/>
</dbReference>
<comment type="caution">
    <text evidence="1">The sequence shown here is derived from an EMBL/GenBank/DDBJ whole genome shotgun (WGS) entry which is preliminary data.</text>
</comment>
<organism evidence="1 2">
    <name type="scientific">Mesonia algae</name>
    <dbReference type="NCBI Taxonomy" id="213248"/>
    <lineage>
        <taxon>Bacteria</taxon>
        <taxon>Pseudomonadati</taxon>
        <taxon>Bacteroidota</taxon>
        <taxon>Flavobacteriia</taxon>
        <taxon>Flavobacteriales</taxon>
        <taxon>Flavobacteriaceae</taxon>
        <taxon>Mesonia</taxon>
    </lineage>
</organism>
<sequence>MKTKILAILILLVSFSCTKERKIGVLKVNGLKNIFITIYQDREFDFVTGLYYEISDSEKEIIIPETHLIGTNDYITSLENFQAKSIDSTLYLTWGNVNEVFAVYDLKSGKGYPRGKTNDDWGKELEIGNELIKKLKEKKPKLNANWDK</sequence>
<keyword evidence="2" id="KW-1185">Reference proteome</keyword>
<evidence type="ECO:0008006" key="3">
    <source>
        <dbReference type="Google" id="ProtNLM"/>
    </source>
</evidence>
<proteinExistence type="predicted"/>
<dbReference type="PROSITE" id="PS51257">
    <property type="entry name" value="PROKAR_LIPOPROTEIN"/>
    <property type="match status" value="1"/>
</dbReference>
<dbReference type="AlphaFoldDB" id="A0A2W7IHY7"/>
<gene>
    <name evidence="1" type="ORF">LX95_02888</name>
</gene>
<dbReference type="Proteomes" id="UP000249542">
    <property type="component" value="Unassembled WGS sequence"/>
</dbReference>
<evidence type="ECO:0000313" key="2">
    <source>
        <dbReference type="Proteomes" id="UP000249542"/>
    </source>
</evidence>
<name>A0A2W7IHY7_9FLAO</name>
<dbReference type="EMBL" id="QKYV01000019">
    <property type="protein sequence ID" value="PZW37579.1"/>
    <property type="molecule type" value="Genomic_DNA"/>
</dbReference>
<reference evidence="1 2" key="1">
    <citation type="submission" date="2018-06" db="EMBL/GenBank/DDBJ databases">
        <title>Genomic Encyclopedia of Archaeal and Bacterial Type Strains, Phase II (KMG-II): from individual species to whole genera.</title>
        <authorList>
            <person name="Goeker M."/>
        </authorList>
    </citation>
    <scope>NUCLEOTIDE SEQUENCE [LARGE SCALE GENOMIC DNA]</scope>
    <source>
        <strain evidence="1 2">DSM 15361</strain>
    </source>
</reference>
<accession>A0A2W7IHY7</accession>